<dbReference type="EMBL" id="CAJNOC010001805">
    <property type="protein sequence ID" value="CAF0892489.1"/>
    <property type="molecule type" value="Genomic_DNA"/>
</dbReference>
<evidence type="ECO:0000313" key="2">
    <source>
        <dbReference type="EMBL" id="CAF0892489.1"/>
    </source>
</evidence>
<dbReference type="PANTHER" id="PTHR10159">
    <property type="entry name" value="DUAL SPECIFICITY PROTEIN PHOSPHATASE"/>
    <property type="match status" value="1"/>
</dbReference>
<name>A0A813Z317_9BILA</name>
<keyword evidence="3" id="KW-1185">Reference proteome</keyword>
<gene>
    <name evidence="2" type="ORF">OXX778_LOCUS10982</name>
</gene>
<proteinExistence type="predicted"/>
<keyword evidence="1" id="KW-0904">Protein phosphatase</keyword>
<accession>A0A813Z317</accession>
<dbReference type="InterPro" id="IPR029021">
    <property type="entry name" value="Prot-tyrosine_phosphatase-like"/>
</dbReference>
<dbReference type="Proteomes" id="UP000663879">
    <property type="component" value="Unassembled WGS sequence"/>
</dbReference>
<reference evidence="2" key="1">
    <citation type="submission" date="2021-02" db="EMBL/GenBank/DDBJ databases">
        <authorList>
            <person name="Nowell W R."/>
        </authorList>
    </citation>
    <scope>NUCLEOTIDE SEQUENCE</scope>
    <source>
        <strain evidence="2">Ploen Becks lab</strain>
    </source>
</reference>
<keyword evidence="1" id="KW-0378">Hydrolase</keyword>
<evidence type="ECO:0000256" key="1">
    <source>
        <dbReference type="ARBA" id="ARBA00022912"/>
    </source>
</evidence>
<organism evidence="2 3">
    <name type="scientific">Brachionus calyciflorus</name>
    <dbReference type="NCBI Taxonomy" id="104777"/>
    <lineage>
        <taxon>Eukaryota</taxon>
        <taxon>Metazoa</taxon>
        <taxon>Spiralia</taxon>
        <taxon>Gnathifera</taxon>
        <taxon>Rotifera</taxon>
        <taxon>Eurotatoria</taxon>
        <taxon>Monogononta</taxon>
        <taxon>Pseudotrocha</taxon>
        <taxon>Ploima</taxon>
        <taxon>Brachionidae</taxon>
        <taxon>Brachionus</taxon>
    </lineage>
</organism>
<evidence type="ECO:0000313" key="3">
    <source>
        <dbReference type="Proteomes" id="UP000663879"/>
    </source>
</evidence>
<comment type="caution">
    <text evidence="2">The sequence shown here is derived from an EMBL/GenBank/DDBJ whole genome shotgun (WGS) entry which is preliminary data.</text>
</comment>
<dbReference type="GO" id="GO:0043409">
    <property type="term" value="P:negative regulation of MAPK cascade"/>
    <property type="evidence" value="ECO:0007669"/>
    <property type="project" value="TreeGrafter"/>
</dbReference>
<dbReference type="Gene3D" id="3.90.190.10">
    <property type="entry name" value="Protein tyrosine phosphatase superfamily"/>
    <property type="match status" value="1"/>
</dbReference>
<dbReference type="GO" id="GO:0004721">
    <property type="term" value="F:phosphoprotein phosphatase activity"/>
    <property type="evidence" value="ECO:0007669"/>
    <property type="project" value="UniProtKB-KW"/>
</dbReference>
<dbReference type="PANTHER" id="PTHR10159:SF519">
    <property type="entry name" value="DUAL SPECIFICITY PROTEIN PHOSPHATASE MPK3"/>
    <property type="match status" value="1"/>
</dbReference>
<sequence length="511" mass="59391">MNNVLSKPTNHRIINVTSCVNRESFDEIEKNDSNLGENVKENSLSLKGRNTLIVNRASSFENSNLLDNYMRPITARSLPTQVQSESSKLKPPKIQLINVNSKNFSNDNDDHIEQDNCSETLKHSVSSPTFYKIRKSSSKKLSEVKTNLDNYLEYSISPFTTKYEIIGNITKNQSTKLIDSVRKAKSSNNLNTDSLFKFDDIILPNQIHPINIQNSDDDSSHPNYLRINQNLFCGNVNSVKNERKLCKLNIEYLIDMTNLRPDELNRETLGKIPCICQKQHSRLFISIQITETDFKSLFNAFCEVNKFIQKSRKSPDKRVLIFGKEIFSPQVICAAAQYLMVEYEMSLETALKSVIQKDFSVIYPKFDYCYLNYLREFEKYLQHVSSKVFCNLEFNESEEKLSTYGYKCNTNLKAKRDMFEENNEFFNENSVYEFEDEEIAEDVEFRYRHRMHASMNNLKESDSENKRNTSLFNVEINEKNFSNYMKIKSNEDGKILKNATAKTSSLKTAWM</sequence>
<dbReference type="SUPFAM" id="SSF52799">
    <property type="entry name" value="(Phosphotyrosine protein) phosphatases II"/>
    <property type="match status" value="1"/>
</dbReference>
<protein>
    <submittedName>
        <fullName evidence="2">Uncharacterized protein</fullName>
    </submittedName>
</protein>
<dbReference type="GO" id="GO:0005737">
    <property type="term" value="C:cytoplasm"/>
    <property type="evidence" value="ECO:0007669"/>
    <property type="project" value="TreeGrafter"/>
</dbReference>
<dbReference type="AlphaFoldDB" id="A0A813Z317"/>
<dbReference type="OrthoDB" id="2017893at2759"/>